<dbReference type="PROSITE" id="PS51898">
    <property type="entry name" value="TYR_RECOMBINASE"/>
    <property type="match status" value="1"/>
</dbReference>
<keyword evidence="7" id="KW-1185">Reference proteome</keyword>
<evidence type="ECO:0000256" key="3">
    <source>
        <dbReference type="ARBA" id="ARBA00023125"/>
    </source>
</evidence>
<dbReference type="PANTHER" id="PTHR30629">
    <property type="entry name" value="PROPHAGE INTEGRASE"/>
    <property type="match status" value="1"/>
</dbReference>
<dbReference type="InterPro" id="IPR002104">
    <property type="entry name" value="Integrase_catalytic"/>
</dbReference>
<dbReference type="InterPro" id="IPR013762">
    <property type="entry name" value="Integrase-like_cat_sf"/>
</dbReference>
<dbReference type="SUPFAM" id="SSF56349">
    <property type="entry name" value="DNA breaking-rejoining enzymes"/>
    <property type="match status" value="1"/>
</dbReference>
<dbReference type="RefSeq" id="WP_317545536.1">
    <property type="nucleotide sequence ID" value="NZ_JAWLKB010000031.1"/>
</dbReference>
<comment type="caution">
    <text evidence="6">The sequence shown here is derived from an EMBL/GenBank/DDBJ whole genome shotgun (WGS) entry which is preliminary data.</text>
</comment>
<sequence>MARPPLLIGTWGNIKRHQIEPGSWYANCRVRDHDGVTRQARRYSPIGVYDKAGAAAERELTKHLATRTHIEGSDVISPDTKMSDVWLAYRTELVADKKAPRTMTRYDEVAVFIENGLSGVRLQELTTQRLETFLRTVEAKNGPGNLKTTRTVLSGMLGMAVRFGALSSNLVRDTKGATKTTTNPKRSLTEDQLSALLVGIRESELPCPPKGGSKYAIPTVAEYCRQADLADPITMFAATGVRISELLGITWADIDLKAKTVSITGKVSRVPGKGMERTAAELDPKNRHRVLPLPDFAISMLRARKLATPPNDHDVIFPSGTGTLRDPDAFNPQWRRVRVVFDLDWVTGHTFRRTVATLLDDAKVSARVAADQLGHAKPSMTQDKYMSRGTVHHEVAAVLDRAAKR</sequence>
<keyword evidence="3" id="KW-0238">DNA-binding</keyword>
<organism evidence="6 7">
    <name type="scientific">Rhodococcus globerulus</name>
    <dbReference type="NCBI Taxonomy" id="33008"/>
    <lineage>
        <taxon>Bacteria</taxon>
        <taxon>Bacillati</taxon>
        <taxon>Actinomycetota</taxon>
        <taxon>Actinomycetes</taxon>
        <taxon>Mycobacteriales</taxon>
        <taxon>Nocardiaceae</taxon>
        <taxon>Rhodococcus</taxon>
    </lineage>
</organism>
<evidence type="ECO:0000256" key="4">
    <source>
        <dbReference type="ARBA" id="ARBA00023172"/>
    </source>
</evidence>
<dbReference type="Pfam" id="PF00589">
    <property type="entry name" value="Phage_integrase"/>
    <property type="match status" value="1"/>
</dbReference>
<keyword evidence="2" id="KW-0229">DNA integration</keyword>
<evidence type="ECO:0000256" key="2">
    <source>
        <dbReference type="ARBA" id="ARBA00022908"/>
    </source>
</evidence>
<dbReference type="Proteomes" id="UP001185927">
    <property type="component" value="Unassembled WGS sequence"/>
</dbReference>
<dbReference type="PANTHER" id="PTHR30629:SF6">
    <property type="entry name" value="PROPHAGE INTEGRASE INTA-RELATED"/>
    <property type="match status" value="1"/>
</dbReference>
<comment type="similarity">
    <text evidence="1">Belongs to the 'phage' integrase family.</text>
</comment>
<name>A0ABU4C4C3_RHOGO</name>
<dbReference type="Gene3D" id="1.10.443.10">
    <property type="entry name" value="Intergrase catalytic core"/>
    <property type="match status" value="1"/>
</dbReference>
<proteinExistence type="inferred from homology"/>
<evidence type="ECO:0000256" key="1">
    <source>
        <dbReference type="ARBA" id="ARBA00008857"/>
    </source>
</evidence>
<protein>
    <submittedName>
        <fullName evidence="6">Site-specific integrase</fullName>
    </submittedName>
</protein>
<dbReference type="Gene3D" id="1.10.150.130">
    <property type="match status" value="1"/>
</dbReference>
<dbReference type="CDD" id="cd01189">
    <property type="entry name" value="INT_ICEBs1_C_like"/>
    <property type="match status" value="1"/>
</dbReference>
<dbReference type="EMBL" id="JAWLKB010000031">
    <property type="protein sequence ID" value="MDV6271073.1"/>
    <property type="molecule type" value="Genomic_DNA"/>
</dbReference>
<feature type="domain" description="Tyr recombinase" evidence="5">
    <location>
        <begin position="183"/>
        <end position="400"/>
    </location>
</feature>
<evidence type="ECO:0000259" key="5">
    <source>
        <dbReference type="PROSITE" id="PS51898"/>
    </source>
</evidence>
<reference evidence="6 7" key="1">
    <citation type="submission" date="2023-10" db="EMBL/GenBank/DDBJ databases">
        <title>Development of a sustainable strategy for remediation of hydrocarbon-contaminated territories based on the waste exchange concept.</title>
        <authorList>
            <person name="Krivoruchko A."/>
        </authorList>
    </citation>
    <scope>NUCLEOTIDE SEQUENCE [LARGE SCALE GENOMIC DNA]</scope>
    <source>
        <strain evidence="6 7">IEGM 1203</strain>
    </source>
</reference>
<dbReference type="InterPro" id="IPR011010">
    <property type="entry name" value="DNA_brk_join_enz"/>
</dbReference>
<keyword evidence="4" id="KW-0233">DNA recombination</keyword>
<evidence type="ECO:0000313" key="7">
    <source>
        <dbReference type="Proteomes" id="UP001185927"/>
    </source>
</evidence>
<evidence type="ECO:0000313" key="6">
    <source>
        <dbReference type="EMBL" id="MDV6271073.1"/>
    </source>
</evidence>
<gene>
    <name evidence="6" type="ORF">R3Q16_31080</name>
</gene>
<dbReference type="InterPro" id="IPR050808">
    <property type="entry name" value="Phage_Integrase"/>
</dbReference>
<dbReference type="InterPro" id="IPR010998">
    <property type="entry name" value="Integrase_recombinase_N"/>
</dbReference>
<accession>A0ABU4C4C3</accession>